<dbReference type="CDD" id="cd12395">
    <property type="entry name" value="RRM2_RBM34"/>
    <property type="match status" value="1"/>
</dbReference>
<evidence type="ECO:0000256" key="1">
    <source>
        <dbReference type="ARBA" id="ARBA00002475"/>
    </source>
</evidence>
<accession>A0A2U1JBJ3</accession>
<dbReference type="InterPro" id="IPR034221">
    <property type="entry name" value="RBM34_RRM2"/>
</dbReference>
<evidence type="ECO:0000256" key="7">
    <source>
        <dbReference type="PROSITE-ProRule" id="PRU00176"/>
    </source>
</evidence>
<evidence type="ECO:0000256" key="4">
    <source>
        <dbReference type="ARBA" id="ARBA00015520"/>
    </source>
</evidence>
<dbReference type="Proteomes" id="UP000245591">
    <property type="component" value="Unassembled WGS sequence"/>
</dbReference>
<dbReference type="PROSITE" id="PS50102">
    <property type="entry name" value="RRM"/>
    <property type="match status" value="2"/>
</dbReference>
<dbReference type="InterPro" id="IPR000504">
    <property type="entry name" value="RRM_dom"/>
</dbReference>
<dbReference type="GO" id="GO:0005730">
    <property type="term" value="C:nucleolus"/>
    <property type="evidence" value="ECO:0007669"/>
    <property type="project" value="UniProtKB-SubCell"/>
</dbReference>
<comment type="similarity">
    <text evidence="3">Belongs to the RRM RBM34 family.</text>
</comment>
<dbReference type="Gene3D" id="3.30.70.330">
    <property type="match status" value="2"/>
</dbReference>
<dbReference type="InterPro" id="IPR012677">
    <property type="entry name" value="Nucleotide-bd_a/b_plait_sf"/>
</dbReference>
<dbReference type="PANTHER" id="PTHR23236">
    <property type="entry name" value="EUKARYOTIC TRANSLATION INITIATION FACTOR 4B/4H"/>
    <property type="match status" value="1"/>
</dbReference>
<dbReference type="GO" id="GO:0019843">
    <property type="term" value="F:rRNA binding"/>
    <property type="evidence" value="ECO:0007669"/>
    <property type="project" value="TreeGrafter"/>
</dbReference>
<evidence type="ECO:0000256" key="3">
    <source>
        <dbReference type="ARBA" id="ARBA00007077"/>
    </source>
</evidence>
<evidence type="ECO:0000256" key="2">
    <source>
        <dbReference type="ARBA" id="ARBA00004604"/>
    </source>
</evidence>
<protein>
    <recommendedName>
        <fullName evidence="4">Nucleolar protein 12</fullName>
    </recommendedName>
</protein>
<feature type="region of interest" description="Disordered" evidence="8">
    <location>
        <begin position="42"/>
        <end position="122"/>
    </location>
</feature>
<evidence type="ECO:0000256" key="6">
    <source>
        <dbReference type="ARBA" id="ARBA00023242"/>
    </source>
</evidence>
<feature type="compositionally biased region" description="Basic residues" evidence="8">
    <location>
        <begin position="108"/>
        <end position="117"/>
    </location>
</feature>
<feature type="compositionally biased region" description="Basic residues" evidence="8">
    <location>
        <begin position="366"/>
        <end position="376"/>
    </location>
</feature>
<proteinExistence type="inferred from homology"/>
<name>A0A2U1JBJ3_SMIAN</name>
<feature type="compositionally biased region" description="Basic and acidic residues" evidence="8">
    <location>
        <begin position="90"/>
        <end position="107"/>
    </location>
</feature>
<feature type="domain" description="RRM" evidence="9">
    <location>
        <begin position="130"/>
        <end position="228"/>
    </location>
</feature>
<comment type="caution">
    <text evidence="10">The sequence shown here is derived from an EMBL/GenBank/DDBJ whole genome shotgun (WGS) entry which is preliminary data.</text>
</comment>
<dbReference type="SMART" id="SM00360">
    <property type="entry name" value="RRM"/>
    <property type="match status" value="2"/>
</dbReference>
<evidence type="ECO:0000256" key="5">
    <source>
        <dbReference type="ARBA" id="ARBA00022884"/>
    </source>
</evidence>
<evidence type="ECO:0000259" key="9">
    <source>
        <dbReference type="PROSITE" id="PS50102"/>
    </source>
</evidence>
<dbReference type="EMBL" id="MBFU01000073">
    <property type="protein sequence ID" value="PWA02470.1"/>
    <property type="molecule type" value="Genomic_DNA"/>
</dbReference>
<comment type="subcellular location">
    <subcellularLocation>
        <location evidence="2">Nucleus</location>
        <location evidence="2">Nucleolus</location>
    </subcellularLocation>
</comment>
<feature type="region of interest" description="Disordered" evidence="8">
    <location>
        <begin position="1"/>
        <end position="20"/>
    </location>
</feature>
<dbReference type="GO" id="GO:0000463">
    <property type="term" value="P:maturation of LSU-rRNA from tricistronic rRNA transcript (SSU-rRNA, 5.8S rRNA, LSU-rRNA)"/>
    <property type="evidence" value="ECO:0007669"/>
    <property type="project" value="TreeGrafter"/>
</dbReference>
<dbReference type="Pfam" id="PF00076">
    <property type="entry name" value="RRM_1"/>
    <property type="match status" value="1"/>
</dbReference>
<sequence>MKTIQTNLNSGITDFVNKAETDSKIDSKLDLIFKSSTVSFFDLVKKPDPQPEEKKSEQESESTNTKDSLKSKKRKNLPEDSTVTDSVSDTNKEDNSDSLDQEKEQKPSKKTSAKALKKKSDEQKALDSEKTVFVGNVSIETLKDKKLQKKFKSLFKDFGNVKTVRFRSIAFSEPMPKKSAFVLKKFHSEKDTCNAYVLMETKEEAQLASKLNGTIFEDRHLRVDVSSNTKSEADDTKCTIFVGNLSFTAKEEDLWKLFEGCGDIEYVRIIRDSQTGLGKGFCYVKFKDSSSIPLALKLNKSKVDKRELRIIKATDSKKLGKKKTKTLLNKQNNNDRSGKRQKVQGARSLNPYSMAAAPSKKDGAYRRIKKKNLQEA</sequence>
<dbReference type="InterPro" id="IPR035979">
    <property type="entry name" value="RBD_domain_sf"/>
</dbReference>
<dbReference type="PANTHER" id="PTHR23236:SF25">
    <property type="entry name" value="RNA-BINDING PROTEIN 34"/>
    <property type="match status" value="1"/>
</dbReference>
<reference evidence="10 11" key="1">
    <citation type="journal article" date="2018" name="MBio">
        <title>Comparative Genomics Reveals the Core Gene Toolbox for the Fungus-Insect Symbiosis.</title>
        <authorList>
            <person name="Wang Y."/>
            <person name="Stata M."/>
            <person name="Wang W."/>
            <person name="Stajich J.E."/>
            <person name="White M.M."/>
            <person name="Moncalvo J.M."/>
        </authorList>
    </citation>
    <scope>NUCLEOTIDE SEQUENCE [LARGE SCALE GENOMIC DNA]</scope>
    <source>
        <strain evidence="10 11">AUS-126-30</strain>
    </source>
</reference>
<gene>
    <name evidence="10" type="ORF">BB558_001366</name>
</gene>
<dbReference type="AlphaFoldDB" id="A0A2U1JBJ3"/>
<feature type="compositionally biased region" description="Polar residues" evidence="8">
    <location>
        <begin position="79"/>
        <end position="89"/>
    </location>
</feature>
<feature type="domain" description="RRM" evidence="9">
    <location>
        <begin position="238"/>
        <end position="315"/>
    </location>
</feature>
<evidence type="ECO:0000256" key="8">
    <source>
        <dbReference type="SAM" id="MobiDB-lite"/>
    </source>
</evidence>
<feature type="region of interest" description="Disordered" evidence="8">
    <location>
        <begin position="327"/>
        <end position="376"/>
    </location>
</feature>
<feature type="compositionally biased region" description="Basic and acidic residues" evidence="8">
    <location>
        <begin position="43"/>
        <end position="58"/>
    </location>
</feature>
<keyword evidence="11" id="KW-1185">Reference proteome</keyword>
<comment type="function">
    <text evidence="1">Involved in pre-25S rRNA processing.</text>
</comment>
<evidence type="ECO:0000313" key="10">
    <source>
        <dbReference type="EMBL" id="PWA02470.1"/>
    </source>
</evidence>
<evidence type="ECO:0000313" key="11">
    <source>
        <dbReference type="Proteomes" id="UP000245591"/>
    </source>
</evidence>
<dbReference type="SUPFAM" id="SSF54928">
    <property type="entry name" value="RNA-binding domain, RBD"/>
    <property type="match status" value="2"/>
</dbReference>
<organism evidence="10 11">
    <name type="scientific">Smittium angustum</name>
    <dbReference type="NCBI Taxonomy" id="133377"/>
    <lineage>
        <taxon>Eukaryota</taxon>
        <taxon>Fungi</taxon>
        <taxon>Fungi incertae sedis</taxon>
        <taxon>Zoopagomycota</taxon>
        <taxon>Kickxellomycotina</taxon>
        <taxon>Harpellomycetes</taxon>
        <taxon>Harpellales</taxon>
        <taxon>Legeriomycetaceae</taxon>
        <taxon>Smittium</taxon>
    </lineage>
</organism>
<feature type="compositionally biased region" description="Polar residues" evidence="8">
    <location>
        <begin position="1"/>
        <end position="12"/>
    </location>
</feature>
<keyword evidence="5 7" id="KW-0694">RNA-binding</keyword>
<dbReference type="CDD" id="cd12394">
    <property type="entry name" value="RRM1_RBM34"/>
    <property type="match status" value="1"/>
</dbReference>
<keyword evidence="6" id="KW-0539">Nucleus</keyword>